<proteinExistence type="predicted"/>
<name>A0A371QBY9_STRIH</name>
<dbReference type="Proteomes" id="UP000262477">
    <property type="component" value="Unassembled WGS sequence"/>
</dbReference>
<dbReference type="InterPro" id="IPR035944">
    <property type="entry name" value="YfbM-like_sf"/>
</dbReference>
<evidence type="ECO:0000313" key="1">
    <source>
        <dbReference type="EMBL" id="REK92216.1"/>
    </source>
</evidence>
<organism evidence="1 2">
    <name type="scientific">Streptomyces inhibens</name>
    <dbReference type="NCBI Taxonomy" id="2293571"/>
    <lineage>
        <taxon>Bacteria</taxon>
        <taxon>Bacillati</taxon>
        <taxon>Actinomycetota</taxon>
        <taxon>Actinomycetes</taxon>
        <taxon>Kitasatosporales</taxon>
        <taxon>Streptomycetaceae</taxon>
        <taxon>Streptomyces</taxon>
    </lineage>
</organism>
<protein>
    <submittedName>
        <fullName evidence="1">DUF1877 family protein</fullName>
    </submittedName>
</protein>
<evidence type="ECO:0000313" key="2">
    <source>
        <dbReference type="Proteomes" id="UP000262477"/>
    </source>
</evidence>
<comment type="caution">
    <text evidence="1">The sequence shown here is derived from an EMBL/GenBank/DDBJ whole genome shotgun (WGS) entry which is preliminary data.</text>
</comment>
<sequence length="169" mass="18807">MSYHLHFRAVPEAEIRDDYTWLEEFMCDAWDDLPAECAAGIADSIDKDFSLVDNLYAAAATLGETKNGSGESGTWELPIFGGRPVYHPDHSQPPLLILTPEETRTAADFLIAAPFDTLWEAAGAKIRAPFFNWDEAEVKAIFVSHHTSLRAFYQQTASAGHAVIKMARY</sequence>
<dbReference type="Gene3D" id="3.40.1760.10">
    <property type="entry name" value="YfbM-like super family"/>
    <property type="match status" value="1"/>
</dbReference>
<dbReference type="RefSeq" id="WP_128502281.1">
    <property type="nucleotide sequence ID" value="NZ_QUAC01000002.1"/>
</dbReference>
<dbReference type="EMBL" id="QUAC01000002">
    <property type="protein sequence ID" value="REK92216.1"/>
    <property type="molecule type" value="Genomic_DNA"/>
</dbReference>
<accession>A0A371QBY9</accession>
<dbReference type="Pfam" id="PF08974">
    <property type="entry name" value="DUF1877"/>
    <property type="match status" value="1"/>
</dbReference>
<dbReference type="InterPro" id="IPR015068">
    <property type="entry name" value="DUF1877"/>
</dbReference>
<keyword evidence="2" id="KW-1185">Reference proteome</keyword>
<reference evidence="1 2" key="1">
    <citation type="submission" date="2018-08" db="EMBL/GenBank/DDBJ databases">
        <title>Streptomyces NEAU-D10 sp. nov., a novel Actinomycete isolated from soil.</title>
        <authorList>
            <person name="Jin L."/>
        </authorList>
    </citation>
    <scope>NUCLEOTIDE SEQUENCE [LARGE SCALE GENOMIC DNA]</scope>
    <source>
        <strain evidence="1 2">NEAU-D10</strain>
    </source>
</reference>
<dbReference type="OrthoDB" id="3368025at2"/>
<dbReference type="AlphaFoldDB" id="A0A371QBY9"/>
<gene>
    <name evidence="1" type="ORF">DY245_00070</name>
</gene>